<evidence type="ECO:0000256" key="1">
    <source>
        <dbReference type="SAM" id="SignalP"/>
    </source>
</evidence>
<name>A0AA40D7L2_9PEZI</name>
<dbReference type="Proteomes" id="UP001174997">
    <property type="component" value="Unassembled WGS sequence"/>
</dbReference>
<organism evidence="3 4">
    <name type="scientific">Cercophora samala</name>
    <dbReference type="NCBI Taxonomy" id="330535"/>
    <lineage>
        <taxon>Eukaryota</taxon>
        <taxon>Fungi</taxon>
        <taxon>Dikarya</taxon>
        <taxon>Ascomycota</taxon>
        <taxon>Pezizomycotina</taxon>
        <taxon>Sordariomycetes</taxon>
        <taxon>Sordariomycetidae</taxon>
        <taxon>Sordariales</taxon>
        <taxon>Lasiosphaeriaceae</taxon>
        <taxon>Cercophora</taxon>
    </lineage>
</organism>
<dbReference type="EMBL" id="JAULSY010000100">
    <property type="protein sequence ID" value="KAK0665864.1"/>
    <property type="molecule type" value="Genomic_DNA"/>
</dbReference>
<feature type="domain" description="Ecp2 effector protein-like" evidence="2">
    <location>
        <begin position="23"/>
        <end position="121"/>
    </location>
</feature>
<keyword evidence="1" id="KW-0732">Signal</keyword>
<evidence type="ECO:0000313" key="4">
    <source>
        <dbReference type="Proteomes" id="UP001174997"/>
    </source>
</evidence>
<dbReference type="Pfam" id="PF14856">
    <property type="entry name" value="Hce2"/>
    <property type="match status" value="1"/>
</dbReference>
<keyword evidence="4" id="KW-1185">Reference proteome</keyword>
<feature type="chain" id="PRO_5041403239" evidence="1">
    <location>
        <begin position="20"/>
        <end position="131"/>
    </location>
</feature>
<dbReference type="AlphaFoldDB" id="A0AA40D7L2"/>
<reference evidence="3" key="1">
    <citation type="submission" date="2023-06" db="EMBL/GenBank/DDBJ databases">
        <title>Genome-scale phylogeny and comparative genomics of the fungal order Sordariales.</title>
        <authorList>
            <consortium name="Lawrence Berkeley National Laboratory"/>
            <person name="Hensen N."/>
            <person name="Bonometti L."/>
            <person name="Westerberg I."/>
            <person name="Brannstrom I.O."/>
            <person name="Guillou S."/>
            <person name="Cros-Aarteil S."/>
            <person name="Calhoun S."/>
            <person name="Haridas S."/>
            <person name="Kuo A."/>
            <person name="Mondo S."/>
            <person name="Pangilinan J."/>
            <person name="Riley R."/>
            <person name="Labutti K."/>
            <person name="Andreopoulos B."/>
            <person name="Lipzen A."/>
            <person name="Chen C."/>
            <person name="Yanf M."/>
            <person name="Daum C."/>
            <person name="Ng V."/>
            <person name="Clum A."/>
            <person name="Steindorff A."/>
            <person name="Ohm R."/>
            <person name="Martin F."/>
            <person name="Silar P."/>
            <person name="Natvig D."/>
            <person name="Lalanne C."/>
            <person name="Gautier V."/>
            <person name="Ament-Velasquez S.L."/>
            <person name="Kruys A."/>
            <person name="Hutchinson M.I."/>
            <person name="Powell A.J."/>
            <person name="Barry K."/>
            <person name="Miller A.N."/>
            <person name="Grigoriev I.V."/>
            <person name="Debuchy R."/>
            <person name="Gladieux P."/>
            <person name="Thoren M.H."/>
            <person name="Johannesson H."/>
        </authorList>
    </citation>
    <scope>NUCLEOTIDE SEQUENCE</scope>
    <source>
        <strain evidence="3">CBS 307.81</strain>
    </source>
</reference>
<protein>
    <submittedName>
        <fullName evidence="3">Necrosis-inducing factor-domain-containing protein</fullName>
    </submittedName>
</protein>
<gene>
    <name evidence="3" type="ORF">QBC41DRAFT_231852</name>
</gene>
<comment type="caution">
    <text evidence="3">The sequence shown here is derived from an EMBL/GenBank/DDBJ whole genome shotgun (WGS) entry which is preliminary data.</text>
</comment>
<feature type="signal peptide" evidence="1">
    <location>
        <begin position="1"/>
        <end position="19"/>
    </location>
</feature>
<proteinExistence type="predicted"/>
<sequence>MQLTKFAVAFIGLFTSAKAIKNCQTYTADVRETLWNSPAELDCYAIQASGESQECTYKGSDGQKQLAASGSCHLRVLVNGNDNEVTFGNQDAAEVVKLAIGKFAGTLDGELRVGGQGTMTCGGTLVNWAIN</sequence>
<accession>A0AA40D7L2</accession>
<evidence type="ECO:0000259" key="2">
    <source>
        <dbReference type="Pfam" id="PF14856"/>
    </source>
</evidence>
<dbReference type="InterPro" id="IPR029226">
    <property type="entry name" value="Ecp2-like"/>
</dbReference>
<evidence type="ECO:0000313" key="3">
    <source>
        <dbReference type="EMBL" id="KAK0665864.1"/>
    </source>
</evidence>